<dbReference type="GO" id="GO:0016787">
    <property type="term" value="F:hydrolase activity"/>
    <property type="evidence" value="ECO:0007669"/>
    <property type="project" value="InterPro"/>
</dbReference>
<sequence>MIIDSHQHFWNPARGDHDWMPKGDPVLDRVYGPADLVGTLVQNQVDGTVLVQAAATVNETEYMLGLADASDFVKGVVGWVDFENPSDRRTLERLRHHPKFKGVRPMIQDIPDVDWMLREDVQWGFAALADLGLTFDALGFPRHMANFLTVLKRYPGMRTVLDHCLKPEIRNPEQFSFWAEGMSRLAGETSACIKFSALVTEDRPEWSVERLHPYVDHIVKEFGPQRIMWGSDWPVVRLRCEYDRWFHAARHLTASLSLPDQWRIYGGTAVEFYDL</sequence>
<dbReference type="Proteomes" id="UP001193501">
    <property type="component" value="Unassembled WGS sequence"/>
</dbReference>
<feature type="domain" description="Amidohydrolase-related" evidence="2">
    <location>
        <begin position="3"/>
        <end position="275"/>
    </location>
</feature>
<comment type="caution">
    <text evidence="3">The sequence shown here is derived from an EMBL/GenBank/DDBJ whole genome shotgun (WGS) entry which is preliminary data.</text>
</comment>
<reference evidence="3" key="1">
    <citation type="submission" date="2020-01" db="EMBL/GenBank/DDBJ databases">
        <authorList>
            <person name="Chen W.-M."/>
        </authorList>
    </citation>
    <scope>NUCLEOTIDE SEQUENCE</scope>
    <source>
        <strain evidence="3">CYK-10</strain>
    </source>
</reference>
<dbReference type="PANTHER" id="PTHR43569">
    <property type="entry name" value="AMIDOHYDROLASE"/>
    <property type="match status" value="1"/>
</dbReference>
<evidence type="ECO:0000313" key="3">
    <source>
        <dbReference type="EMBL" id="NBZ86222.1"/>
    </source>
</evidence>
<evidence type="ECO:0000256" key="1">
    <source>
        <dbReference type="ARBA" id="ARBA00038310"/>
    </source>
</evidence>
<gene>
    <name evidence="3" type="ORF">GV832_01405</name>
</gene>
<dbReference type="InterPro" id="IPR006680">
    <property type="entry name" value="Amidohydro-rel"/>
</dbReference>
<dbReference type="SUPFAM" id="SSF51556">
    <property type="entry name" value="Metallo-dependent hydrolases"/>
    <property type="match status" value="1"/>
</dbReference>
<keyword evidence="4" id="KW-1185">Reference proteome</keyword>
<evidence type="ECO:0000313" key="4">
    <source>
        <dbReference type="Proteomes" id="UP001193501"/>
    </source>
</evidence>
<accession>A0AAE4Y6V3</accession>
<organism evidence="3 4">
    <name type="scientific">Stagnihabitans tardus</name>
    <dbReference type="NCBI Taxonomy" id="2699202"/>
    <lineage>
        <taxon>Bacteria</taxon>
        <taxon>Pseudomonadati</taxon>
        <taxon>Pseudomonadota</taxon>
        <taxon>Alphaproteobacteria</taxon>
        <taxon>Rhodobacterales</taxon>
        <taxon>Paracoccaceae</taxon>
        <taxon>Stagnihabitans</taxon>
    </lineage>
</organism>
<comment type="similarity">
    <text evidence="1">Belongs to the metallo-dependent hydrolases superfamily.</text>
</comment>
<evidence type="ECO:0000259" key="2">
    <source>
        <dbReference type="Pfam" id="PF04909"/>
    </source>
</evidence>
<dbReference type="PANTHER" id="PTHR43569:SF2">
    <property type="entry name" value="AMIDOHYDROLASE-RELATED DOMAIN-CONTAINING PROTEIN"/>
    <property type="match status" value="1"/>
</dbReference>
<dbReference type="InterPro" id="IPR052350">
    <property type="entry name" value="Metallo-dep_Lactonases"/>
</dbReference>
<protein>
    <submittedName>
        <fullName evidence="3">Amidohydrolase family protein</fullName>
    </submittedName>
</protein>
<dbReference type="InterPro" id="IPR032466">
    <property type="entry name" value="Metal_Hydrolase"/>
</dbReference>
<dbReference type="Pfam" id="PF04909">
    <property type="entry name" value="Amidohydro_2"/>
    <property type="match status" value="1"/>
</dbReference>
<dbReference type="Gene3D" id="3.20.20.140">
    <property type="entry name" value="Metal-dependent hydrolases"/>
    <property type="match status" value="1"/>
</dbReference>
<name>A0AAE4Y6V3_9RHOB</name>
<dbReference type="EMBL" id="JAABNR010000001">
    <property type="protein sequence ID" value="NBZ86222.1"/>
    <property type="molecule type" value="Genomic_DNA"/>
</dbReference>
<proteinExistence type="inferred from homology"/>
<dbReference type="RefSeq" id="WP_168773015.1">
    <property type="nucleotide sequence ID" value="NZ_JAABNR010000001.1"/>
</dbReference>
<dbReference type="AlphaFoldDB" id="A0AAE4Y6V3"/>